<organism evidence="1">
    <name type="scientific">Tetraodon nigroviridis</name>
    <name type="common">Spotted green pufferfish</name>
    <name type="synonym">Chelonodon nigroviridis</name>
    <dbReference type="NCBI Taxonomy" id="99883"/>
    <lineage>
        <taxon>Eukaryota</taxon>
        <taxon>Metazoa</taxon>
        <taxon>Chordata</taxon>
        <taxon>Craniata</taxon>
        <taxon>Vertebrata</taxon>
        <taxon>Euteleostomi</taxon>
        <taxon>Actinopterygii</taxon>
        <taxon>Neopterygii</taxon>
        <taxon>Teleostei</taxon>
        <taxon>Neoteleostei</taxon>
        <taxon>Acanthomorphata</taxon>
        <taxon>Eupercaria</taxon>
        <taxon>Tetraodontiformes</taxon>
        <taxon>Tetradontoidea</taxon>
        <taxon>Tetraodontidae</taxon>
        <taxon>Tetraodon</taxon>
    </lineage>
</organism>
<name>Q4RAG2_TETNG</name>
<sequence length="52" mass="6168">YQDKRIAGGYETVPTDDIHMKQIGFNKEWLHFIREFISPVTLKVFSGYYTKV</sequence>
<dbReference type="EMBL" id="CAAE01023715">
    <property type="protein sequence ID" value="CAG14621.1"/>
    <property type="molecule type" value="Genomic_DNA"/>
</dbReference>
<comment type="caution">
    <text evidence="1">The sequence shown here is derived from an EMBL/GenBank/DDBJ whole genome shotgun (WGS) entry which is preliminary data.</text>
</comment>
<gene>
    <name evidence="1" type="ORF">GSTENG00037308001</name>
</gene>
<dbReference type="InterPro" id="IPR050757">
    <property type="entry name" value="Collagen_mod_GT25"/>
</dbReference>
<feature type="non-terminal residue" evidence="1">
    <location>
        <position position="52"/>
    </location>
</feature>
<dbReference type="AlphaFoldDB" id="Q4RAG2"/>
<dbReference type="PANTHER" id="PTHR10730">
    <property type="entry name" value="PROCOLLAGEN-LYSINE,2-OXOGLUTARATE 5-DIOXYGENASE/GLYCOSYLTRANSFERASE 25 FAMILY MEMBER"/>
    <property type="match status" value="1"/>
</dbReference>
<dbReference type="OrthoDB" id="69177at2759"/>
<evidence type="ECO:0000313" key="1">
    <source>
        <dbReference type="EMBL" id="CAG14621.1"/>
    </source>
</evidence>
<feature type="non-terminal residue" evidence="1">
    <location>
        <position position="1"/>
    </location>
</feature>
<reference evidence="1" key="2">
    <citation type="submission" date="2004-02" db="EMBL/GenBank/DDBJ databases">
        <authorList>
            <consortium name="Genoscope"/>
            <consortium name="Whitehead Institute Centre for Genome Research"/>
        </authorList>
    </citation>
    <scope>NUCLEOTIDE SEQUENCE</scope>
</reference>
<protein>
    <submittedName>
        <fullName evidence="1">(spotted green pufferfish) hypothetical protein</fullName>
    </submittedName>
</protein>
<proteinExistence type="predicted"/>
<reference evidence="1" key="1">
    <citation type="journal article" date="2004" name="Nature">
        <title>Genome duplication in the teleost fish Tetraodon nigroviridis reveals the early vertebrate proto-karyotype.</title>
        <authorList>
            <person name="Jaillon O."/>
            <person name="Aury J.-M."/>
            <person name="Brunet F."/>
            <person name="Petit J.-L."/>
            <person name="Stange-Thomann N."/>
            <person name="Mauceli E."/>
            <person name="Bouneau L."/>
            <person name="Fischer C."/>
            <person name="Ozouf-Costaz C."/>
            <person name="Bernot A."/>
            <person name="Nicaud S."/>
            <person name="Jaffe D."/>
            <person name="Fisher S."/>
            <person name="Lutfalla G."/>
            <person name="Dossat C."/>
            <person name="Segurens B."/>
            <person name="Dasilva C."/>
            <person name="Salanoubat M."/>
            <person name="Levy M."/>
            <person name="Boudet N."/>
            <person name="Castellano S."/>
            <person name="Anthouard V."/>
            <person name="Jubin C."/>
            <person name="Castelli V."/>
            <person name="Katinka M."/>
            <person name="Vacherie B."/>
            <person name="Biemont C."/>
            <person name="Skalli Z."/>
            <person name="Cattolico L."/>
            <person name="Poulain J."/>
            <person name="De Berardinis V."/>
            <person name="Cruaud C."/>
            <person name="Duprat S."/>
            <person name="Brottier P."/>
            <person name="Coutanceau J.-P."/>
            <person name="Gouzy J."/>
            <person name="Parra G."/>
            <person name="Lardier G."/>
            <person name="Chapple C."/>
            <person name="McKernan K.J."/>
            <person name="McEwan P."/>
            <person name="Bosak S."/>
            <person name="Kellis M."/>
            <person name="Volff J.-N."/>
            <person name="Guigo R."/>
            <person name="Zody M.C."/>
            <person name="Mesirov J."/>
            <person name="Lindblad-Toh K."/>
            <person name="Birren B."/>
            <person name="Nusbaum C."/>
            <person name="Kahn D."/>
            <person name="Robinson-Rechavi M."/>
            <person name="Laudet V."/>
            <person name="Schachter V."/>
            <person name="Quetier F."/>
            <person name="Saurin W."/>
            <person name="Scarpelli C."/>
            <person name="Wincker P."/>
            <person name="Lander E.S."/>
            <person name="Weissenbach J."/>
            <person name="Roest Crollius H."/>
        </authorList>
    </citation>
    <scope>NUCLEOTIDE SEQUENCE [LARGE SCALE GENOMIC DNA]</scope>
</reference>
<dbReference type="GO" id="GO:0005783">
    <property type="term" value="C:endoplasmic reticulum"/>
    <property type="evidence" value="ECO:0007669"/>
    <property type="project" value="TreeGrafter"/>
</dbReference>
<dbReference type="GO" id="GO:0008475">
    <property type="term" value="F:procollagen-lysine 5-dioxygenase activity"/>
    <property type="evidence" value="ECO:0007669"/>
    <property type="project" value="TreeGrafter"/>
</dbReference>
<dbReference type="PANTHER" id="PTHR10730:SF6">
    <property type="entry name" value="PROCOLLAGEN-LYSINE,2-OXOGLUTARATE 5-DIOXYGENASE 2"/>
    <property type="match status" value="1"/>
</dbReference>
<dbReference type="KEGG" id="tng:GSTEN00037308G001"/>
<accession>Q4RAG2</accession>